<feature type="domain" description="Heavy metal binding" evidence="14">
    <location>
        <begin position="41"/>
        <end position="65"/>
    </location>
</feature>
<dbReference type="STRING" id="448.Lery_1344"/>
<comment type="similarity">
    <text evidence="2 11">Belongs to the cation transport ATPase (P-type) (TC 3.A.3) family. Type IB subfamily.</text>
</comment>
<keyword evidence="16" id="KW-1185">Reference proteome</keyword>
<keyword evidence="5 11" id="KW-0479">Metal-binding</keyword>
<feature type="region of interest" description="Disordered" evidence="12">
    <location>
        <begin position="1"/>
        <end position="23"/>
    </location>
</feature>
<evidence type="ECO:0000256" key="4">
    <source>
        <dbReference type="ARBA" id="ARBA00022692"/>
    </source>
</evidence>
<dbReference type="Pfam" id="PF19335">
    <property type="entry name" value="HMBD"/>
    <property type="match status" value="1"/>
</dbReference>
<dbReference type="InterPro" id="IPR001757">
    <property type="entry name" value="P_typ_ATPase"/>
</dbReference>
<feature type="transmembrane region" description="Helical" evidence="11">
    <location>
        <begin position="683"/>
        <end position="705"/>
    </location>
</feature>
<evidence type="ECO:0000256" key="11">
    <source>
        <dbReference type="RuleBase" id="RU362081"/>
    </source>
</evidence>
<dbReference type="Gene3D" id="2.70.150.10">
    <property type="entry name" value="Calcium-transporting ATPase, cytoplasmic transduction domain A"/>
    <property type="match status" value="1"/>
</dbReference>
<reference evidence="15 16" key="1">
    <citation type="submission" date="2015-11" db="EMBL/GenBank/DDBJ databases">
        <title>Genomic analysis of 38 Legionella species identifies large and diverse effector repertoires.</title>
        <authorList>
            <person name="Burstein D."/>
            <person name="Amaro F."/>
            <person name="Zusman T."/>
            <person name="Lifshitz Z."/>
            <person name="Cohen O."/>
            <person name="Gilbert J.A."/>
            <person name="Pupko T."/>
            <person name="Shuman H.A."/>
            <person name="Segal G."/>
        </authorList>
    </citation>
    <scope>NUCLEOTIDE SEQUENCE [LARGE SCALE GENOMIC DNA]</scope>
    <source>
        <strain evidence="15 16">SE-32A-C8</strain>
    </source>
</reference>
<dbReference type="InterPro" id="IPR045800">
    <property type="entry name" value="HMBD"/>
</dbReference>
<dbReference type="SFLD" id="SFLDF00027">
    <property type="entry name" value="p-type_atpase"/>
    <property type="match status" value="1"/>
</dbReference>
<dbReference type="EC" id="3.6.3.4" evidence="15"/>
<evidence type="ECO:0000256" key="6">
    <source>
        <dbReference type="ARBA" id="ARBA00022741"/>
    </source>
</evidence>
<dbReference type="Pfam" id="PF00122">
    <property type="entry name" value="E1-E2_ATPase"/>
    <property type="match status" value="1"/>
</dbReference>
<dbReference type="InterPro" id="IPR044492">
    <property type="entry name" value="P_typ_ATPase_HD_dom"/>
</dbReference>
<evidence type="ECO:0000256" key="7">
    <source>
        <dbReference type="ARBA" id="ARBA00022840"/>
    </source>
</evidence>
<dbReference type="Proteomes" id="UP000054773">
    <property type="component" value="Unassembled WGS sequence"/>
</dbReference>
<dbReference type="FunFam" id="2.70.150.10:FF:000020">
    <property type="entry name" value="Copper-exporting P-type ATPase A"/>
    <property type="match status" value="1"/>
</dbReference>
<evidence type="ECO:0000256" key="9">
    <source>
        <dbReference type="ARBA" id="ARBA00022989"/>
    </source>
</evidence>
<dbReference type="PRINTS" id="PR00943">
    <property type="entry name" value="CUATPASE"/>
</dbReference>
<dbReference type="PATRIC" id="fig|448.7.peg.1405"/>
<dbReference type="InterPro" id="IPR008250">
    <property type="entry name" value="ATPase_P-typ_transduc_dom_A_sf"/>
</dbReference>
<dbReference type="InterPro" id="IPR059000">
    <property type="entry name" value="ATPase_P-type_domA"/>
</dbReference>
<feature type="transmembrane region" description="Helical" evidence="11">
    <location>
        <begin position="343"/>
        <end position="362"/>
    </location>
</feature>
<dbReference type="PROSITE" id="PS00154">
    <property type="entry name" value="ATPASE_E1_E2"/>
    <property type="match status" value="1"/>
</dbReference>
<keyword evidence="7 11" id="KW-0067">ATP-binding</keyword>
<evidence type="ECO:0000259" key="13">
    <source>
        <dbReference type="Pfam" id="PF00122"/>
    </source>
</evidence>
<protein>
    <submittedName>
        <fullName evidence="15">Copper transporting P-type ATPase</fullName>
        <ecNumber evidence="15">3.6.3.4</ecNumber>
    </submittedName>
</protein>
<evidence type="ECO:0000259" key="14">
    <source>
        <dbReference type="Pfam" id="PF19335"/>
    </source>
</evidence>
<feature type="transmembrane region" description="Helical" evidence="11">
    <location>
        <begin position="186"/>
        <end position="205"/>
    </location>
</feature>
<evidence type="ECO:0000256" key="10">
    <source>
        <dbReference type="ARBA" id="ARBA00023136"/>
    </source>
</evidence>
<comment type="subcellular location">
    <subcellularLocation>
        <location evidence="1">Cell membrane</location>
        <topology evidence="1">Multi-pass membrane protein</topology>
    </subcellularLocation>
</comment>
<feature type="transmembrane region" description="Helical" evidence="11">
    <location>
        <begin position="86"/>
        <end position="110"/>
    </location>
</feature>
<keyword evidence="10 11" id="KW-0472">Membrane</keyword>
<dbReference type="InterPro" id="IPR036412">
    <property type="entry name" value="HAD-like_sf"/>
</dbReference>
<sequence>MENDQQPSHQAKPETGPASCCHHAHPAATASKQPLHGQIIYICPMHPEVRQETPGVCPLCGMALEADVITHEAPENPEYLDMRRRFIVALILTLPVFVLAMGEHFFYHLIAIPITIGLQLLFSTPVVLWSGWPFFYRGWQSLRTGHMNMFTLIAIGTGTAWFYSLIATLLPGLFPGELKSTTGFPPVYFEAAAVIVTLVLLGQILELKAREKTGGAIKALLDLSPTIAHRIDASGHEEDLTLDAVEADDLLRVKPGEKIPVDGIIVEGQSDVDESMLTGEPLPVSKASGDEVIGATLNQTGSFLMKARQVGNNTLLSRMIKLVAEAQRSRAPVQRLADSVSSWFVPIVMTIAILSFDIWLFLGPEPSLSYALTVGIAVLIIACPCALGLATPMSIMVGIGQGAGQGILIKNAEALETMEKITALVVDKTGTLTEGKPSLTQVISLNRPDKELLSYAAALETHSEHPLAKAFTAAAARHHLALPSGSHFQAHPGCGITGLIDNNLIALGNQKLMENLSIDVKKLASQATAWQSQGASVLFMAIDQQLASLFVIQDTIKETTAAAIQQLKASKLHVVMLTGDNQATAQYVGQQLGIDDIIADVLPEEKHRHIMALKAKGYRVAMAGDGINDAPALAEADIGIAMGTGSDIAIESAGMTLLHGDLQGIVKARRLSTLTMRNIRQNLFFAFVYNLAGVPVAAGILYPFYGVLLNLMIAAAAMSLSSVSVIANALRLRWQKI</sequence>
<dbReference type="Gene3D" id="3.40.1110.10">
    <property type="entry name" value="Calcium-transporting ATPase, cytoplasmic domain N"/>
    <property type="match status" value="1"/>
</dbReference>
<dbReference type="SFLD" id="SFLDG00002">
    <property type="entry name" value="C1.7:_P-type_atpase_like"/>
    <property type="match status" value="1"/>
</dbReference>
<dbReference type="GO" id="GO:0055070">
    <property type="term" value="P:copper ion homeostasis"/>
    <property type="evidence" value="ECO:0007669"/>
    <property type="project" value="TreeGrafter"/>
</dbReference>
<keyword evidence="3 11" id="KW-1003">Cell membrane</keyword>
<evidence type="ECO:0000256" key="3">
    <source>
        <dbReference type="ARBA" id="ARBA00022475"/>
    </source>
</evidence>
<dbReference type="InterPro" id="IPR023298">
    <property type="entry name" value="ATPase_P-typ_TM_dom_sf"/>
</dbReference>
<dbReference type="NCBIfam" id="TIGR01511">
    <property type="entry name" value="ATPase-IB1_Cu"/>
    <property type="match status" value="1"/>
</dbReference>
<dbReference type="InterPro" id="IPR027256">
    <property type="entry name" value="P-typ_ATPase_IB"/>
</dbReference>
<name>A0A0W0TRL8_LEGER</name>
<evidence type="ECO:0000313" key="16">
    <source>
        <dbReference type="Proteomes" id="UP000054773"/>
    </source>
</evidence>
<proteinExistence type="inferred from homology"/>
<dbReference type="SUPFAM" id="SSF56784">
    <property type="entry name" value="HAD-like"/>
    <property type="match status" value="1"/>
</dbReference>
<dbReference type="SFLD" id="SFLDS00003">
    <property type="entry name" value="Haloacid_Dehalogenase"/>
    <property type="match status" value="1"/>
</dbReference>
<feature type="domain" description="P-type ATPase A" evidence="13">
    <location>
        <begin position="223"/>
        <end position="323"/>
    </location>
</feature>
<gene>
    <name evidence="15" type="primary">copA_1</name>
    <name evidence="15" type="ORF">Lery_1344</name>
</gene>
<evidence type="ECO:0000313" key="15">
    <source>
        <dbReference type="EMBL" id="KTC98290.1"/>
    </source>
</evidence>
<dbReference type="InterPro" id="IPR018303">
    <property type="entry name" value="ATPase_P-typ_P_site"/>
</dbReference>
<evidence type="ECO:0000256" key="1">
    <source>
        <dbReference type="ARBA" id="ARBA00004651"/>
    </source>
</evidence>
<evidence type="ECO:0000256" key="2">
    <source>
        <dbReference type="ARBA" id="ARBA00006024"/>
    </source>
</evidence>
<dbReference type="SUPFAM" id="SSF81665">
    <property type="entry name" value="Calcium ATPase, transmembrane domain M"/>
    <property type="match status" value="1"/>
</dbReference>
<dbReference type="EMBL" id="LNYA01000023">
    <property type="protein sequence ID" value="KTC98290.1"/>
    <property type="molecule type" value="Genomic_DNA"/>
</dbReference>
<dbReference type="RefSeq" id="WP_058526481.1">
    <property type="nucleotide sequence ID" value="NZ_CAAAHY010000024.1"/>
</dbReference>
<organism evidence="15 16">
    <name type="scientific">Legionella erythra</name>
    <dbReference type="NCBI Taxonomy" id="448"/>
    <lineage>
        <taxon>Bacteria</taxon>
        <taxon>Pseudomonadati</taxon>
        <taxon>Pseudomonadota</taxon>
        <taxon>Gammaproteobacteria</taxon>
        <taxon>Legionellales</taxon>
        <taxon>Legionellaceae</taxon>
        <taxon>Legionella</taxon>
    </lineage>
</organism>
<keyword evidence="8" id="KW-1278">Translocase</keyword>
<feature type="transmembrane region" description="Helical" evidence="11">
    <location>
        <begin position="116"/>
        <end position="136"/>
    </location>
</feature>
<dbReference type="PRINTS" id="PR00119">
    <property type="entry name" value="CATATPASE"/>
</dbReference>
<keyword evidence="6 11" id="KW-0547">Nucleotide-binding</keyword>
<evidence type="ECO:0000256" key="12">
    <source>
        <dbReference type="SAM" id="MobiDB-lite"/>
    </source>
</evidence>
<dbReference type="InterPro" id="IPR023214">
    <property type="entry name" value="HAD_sf"/>
</dbReference>
<dbReference type="SUPFAM" id="SSF81653">
    <property type="entry name" value="Calcium ATPase, transduction domain A"/>
    <property type="match status" value="1"/>
</dbReference>
<dbReference type="GO" id="GO:0005524">
    <property type="term" value="F:ATP binding"/>
    <property type="evidence" value="ECO:0007669"/>
    <property type="project" value="UniProtKB-UniRule"/>
</dbReference>
<comment type="caution">
    <text evidence="15">The sequence shown here is derived from an EMBL/GenBank/DDBJ whole genome shotgun (WGS) entry which is preliminary data.</text>
</comment>
<keyword evidence="15" id="KW-0378">Hydrolase</keyword>
<feature type="transmembrane region" description="Helical" evidence="11">
    <location>
        <begin position="368"/>
        <end position="390"/>
    </location>
</feature>
<evidence type="ECO:0000256" key="8">
    <source>
        <dbReference type="ARBA" id="ARBA00022967"/>
    </source>
</evidence>
<dbReference type="GO" id="GO:0060003">
    <property type="term" value="P:copper ion export"/>
    <property type="evidence" value="ECO:0007669"/>
    <property type="project" value="UniProtKB-ARBA"/>
</dbReference>
<dbReference type="PANTHER" id="PTHR43520">
    <property type="entry name" value="ATP7, ISOFORM B"/>
    <property type="match status" value="1"/>
</dbReference>
<keyword evidence="4 11" id="KW-0812">Transmembrane</keyword>
<dbReference type="GO" id="GO:0016887">
    <property type="term" value="F:ATP hydrolysis activity"/>
    <property type="evidence" value="ECO:0007669"/>
    <property type="project" value="InterPro"/>
</dbReference>
<dbReference type="NCBIfam" id="TIGR01494">
    <property type="entry name" value="ATPase_P-type"/>
    <property type="match status" value="1"/>
</dbReference>
<dbReference type="PANTHER" id="PTHR43520:SF8">
    <property type="entry name" value="P-TYPE CU(+) TRANSPORTER"/>
    <property type="match status" value="1"/>
</dbReference>
<dbReference type="GO" id="GO:0005507">
    <property type="term" value="F:copper ion binding"/>
    <property type="evidence" value="ECO:0007669"/>
    <property type="project" value="TreeGrafter"/>
</dbReference>
<dbReference type="NCBIfam" id="TIGR01525">
    <property type="entry name" value="ATPase-IB_hvy"/>
    <property type="match status" value="1"/>
</dbReference>
<dbReference type="Pfam" id="PF00702">
    <property type="entry name" value="Hydrolase"/>
    <property type="match status" value="1"/>
</dbReference>
<dbReference type="GO" id="GO:0005886">
    <property type="term" value="C:plasma membrane"/>
    <property type="evidence" value="ECO:0007669"/>
    <property type="project" value="UniProtKB-SubCell"/>
</dbReference>
<keyword evidence="9 11" id="KW-1133">Transmembrane helix</keyword>
<evidence type="ECO:0000256" key="5">
    <source>
        <dbReference type="ARBA" id="ARBA00022723"/>
    </source>
</evidence>
<dbReference type="GO" id="GO:0043682">
    <property type="term" value="F:P-type divalent copper transporter activity"/>
    <property type="evidence" value="ECO:0007669"/>
    <property type="project" value="TreeGrafter"/>
</dbReference>
<dbReference type="AlphaFoldDB" id="A0A0W0TRL8"/>
<dbReference type="OrthoDB" id="9814270at2"/>
<feature type="transmembrane region" description="Helical" evidence="11">
    <location>
        <begin position="148"/>
        <end position="174"/>
    </location>
</feature>
<dbReference type="InterPro" id="IPR023299">
    <property type="entry name" value="ATPase_P-typ_cyto_dom_N"/>
</dbReference>
<dbReference type="Gene3D" id="3.40.50.1000">
    <property type="entry name" value="HAD superfamily/HAD-like"/>
    <property type="match status" value="1"/>
</dbReference>
<feature type="transmembrane region" description="Helical" evidence="11">
    <location>
        <begin position="711"/>
        <end position="730"/>
    </location>
</feature>
<dbReference type="CDD" id="cd02094">
    <property type="entry name" value="P-type_ATPase_Cu-like"/>
    <property type="match status" value="1"/>
</dbReference>
<accession>A0A0W0TRL8</accession>